<sequence>MNGFGIKRLNISVSNKNSLLLLKPQTSKNQKKEQYLKT</sequence>
<protein>
    <submittedName>
        <fullName evidence="1">Uncharacterized protein</fullName>
    </submittedName>
</protein>
<dbReference type="AlphaFoldDB" id="F9YT48"/>
<name>F9YT48_CAPCC</name>
<evidence type="ECO:0000313" key="1">
    <source>
        <dbReference type="EMBL" id="AEK22790.1"/>
    </source>
</evidence>
<reference evidence="1 2" key="1">
    <citation type="journal article" date="2011" name="J. Bacteriol.">
        <title>Complete genome sequence of the dog commensal and human pathogen Capnocytophaga canimorsus strain 5.</title>
        <authorList>
            <person name="Manfredi P."/>
            <person name="Pagni M."/>
            <person name="Cornelis G.R."/>
        </authorList>
    </citation>
    <scope>NUCLEOTIDE SEQUENCE [LARGE SCALE GENOMIC DNA]</scope>
    <source>
        <strain evidence="2">5</strain>
    </source>
</reference>
<evidence type="ECO:0000313" key="2">
    <source>
        <dbReference type="Proteomes" id="UP000008895"/>
    </source>
</evidence>
<dbReference type="KEGG" id="ccm:Ccan_06700"/>
<organism evidence="1 2">
    <name type="scientific">Capnocytophaga canimorsus (strain 5)</name>
    <dbReference type="NCBI Taxonomy" id="860228"/>
    <lineage>
        <taxon>Bacteria</taxon>
        <taxon>Pseudomonadati</taxon>
        <taxon>Bacteroidota</taxon>
        <taxon>Flavobacteriia</taxon>
        <taxon>Flavobacteriales</taxon>
        <taxon>Flavobacteriaceae</taxon>
        <taxon>Capnocytophaga</taxon>
    </lineage>
</organism>
<keyword evidence="2" id="KW-1185">Reference proteome</keyword>
<dbReference type="EMBL" id="CP002113">
    <property type="protein sequence ID" value="AEK22790.1"/>
    <property type="molecule type" value="Genomic_DNA"/>
</dbReference>
<accession>F9YT48</accession>
<gene>
    <name evidence="1" type="ordered locus">Ccan_06700</name>
</gene>
<dbReference type="Proteomes" id="UP000008895">
    <property type="component" value="Chromosome"/>
</dbReference>
<dbReference type="STRING" id="860228.Ccan_06700"/>
<dbReference type="HOGENOM" id="CLU_3326122_0_0_10"/>
<proteinExistence type="predicted"/>